<dbReference type="GO" id="GO:0030288">
    <property type="term" value="C:outer membrane-bounded periplasmic space"/>
    <property type="evidence" value="ECO:0007669"/>
    <property type="project" value="TreeGrafter"/>
</dbReference>
<evidence type="ECO:0000256" key="2">
    <source>
        <dbReference type="ARBA" id="ARBA00022525"/>
    </source>
</evidence>
<reference evidence="8" key="1">
    <citation type="submission" date="2023-07" db="EMBL/GenBank/DDBJ databases">
        <title>SVep1, a Temperate Phage of Human Oral Commensal Streptococcus vestibularis.</title>
        <authorList>
            <person name="Wu M."/>
            <person name="Zhu Y."/>
            <person name="Li Y."/>
        </authorList>
    </citation>
    <scope>NUCLEOTIDE SEQUENCE</scope>
    <source>
        <strain evidence="8">SVE8</strain>
    </source>
</reference>
<evidence type="ECO:0000256" key="6">
    <source>
        <dbReference type="SAM" id="Phobius"/>
    </source>
</evidence>
<evidence type="ECO:0000256" key="3">
    <source>
        <dbReference type="ARBA" id="ARBA00022729"/>
    </source>
</evidence>
<feature type="compositionally biased region" description="Basic and acidic residues" evidence="5">
    <location>
        <begin position="204"/>
        <end position="214"/>
    </location>
</feature>
<protein>
    <submittedName>
        <fullName evidence="8">LPXTG cell wall anchor domain-containing protein</fullName>
    </submittedName>
</protein>
<keyword evidence="6" id="KW-0472">Membrane</keyword>
<keyword evidence="6" id="KW-1133">Transmembrane helix</keyword>
<dbReference type="AlphaFoldDB" id="A0AAW7QL26"/>
<dbReference type="SUPFAM" id="SSF56300">
    <property type="entry name" value="Metallo-dependent phosphatases"/>
    <property type="match status" value="1"/>
</dbReference>
<evidence type="ECO:0000256" key="1">
    <source>
        <dbReference type="ARBA" id="ARBA00022512"/>
    </source>
</evidence>
<keyword evidence="1" id="KW-0134">Cell wall</keyword>
<accession>A0AAW7QL26</accession>
<gene>
    <name evidence="8" type="ORF">QY913_06535</name>
</gene>
<dbReference type="GO" id="GO:0009166">
    <property type="term" value="P:nucleotide catabolic process"/>
    <property type="evidence" value="ECO:0007669"/>
    <property type="project" value="InterPro"/>
</dbReference>
<feature type="domain" description="Gram-positive cocci surface proteins LPxTG" evidence="7">
    <location>
        <begin position="269"/>
        <end position="302"/>
    </location>
</feature>
<dbReference type="Gene3D" id="3.60.21.10">
    <property type="match status" value="1"/>
</dbReference>
<dbReference type="PROSITE" id="PS00786">
    <property type="entry name" value="5_NUCLEOTIDASE_2"/>
    <property type="match status" value="1"/>
</dbReference>
<dbReference type="NCBIfam" id="TIGR01167">
    <property type="entry name" value="LPXTG_anchor"/>
    <property type="match status" value="1"/>
</dbReference>
<dbReference type="InterPro" id="IPR019931">
    <property type="entry name" value="LPXTG_anchor"/>
</dbReference>
<name>A0AAW7QL26_STRVE</name>
<dbReference type="GO" id="GO:0046872">
    <property type="term" value="F:metal ion binding"/>
    <property type="evidence" value="ECO:0007669"/>
    <property type="project" value="InterPro"/>
</dbReference>
<dbReference type="PANTHER" id="PTHR11575">
    <property type="entry name" value="5'-NUCLEOTIDASE-RELATED"/>
    <property type="match status" value="1"/>
</dbReference>
<proteinExistence type="predicted"/>
<evidence type="ECO:0000259" key="7">
    <source>
        <dbReference type="PROSITE" id="PS50847"/>
    </source>
</evidence>
<keyword evidence="2" id="KW-0964">Secreted</keyword>
<feature type="transmembrane region" description="Helical" evidence="6">
    <location>
        <begin position="277"/>
        <end position="296"/>
    </location>
</feature>
<feature type="region of interest" description="Disordered" evidence="5">
    <location>
        <begin position="201"/>
        <end position="223"/>
    </location>
</feature>
<comment type="caution">
    <text evidence="8">The sequence shown here is derived from an EMBL/GenBank/DDBJ whole genome shotgun (WGS) entry which is preliminary data.</text>
</comment>
<dbReference type="Proteomes" id="UP001172310">
    <property type="component" value="Unassembled WGS sequence"/>
</dbReference>
<keyword evidence="4" id="KW-0572">Peptidoglycan-anchor</keyword>
<dbReference type="InterPro" id="IPR029052">
    <property type="entry name" value="Metallo-depent_PP-like"/>
</dbReference>
<sequence>MQILSTTDLHTNLVNYDYHQDKPSQTVGLSKTAVLIKKARETNPNTVLVDRGDTIQGIPFGTYKALIDPVAQGETHPIYKAFEMLGYDAETLGNHEFNYGLEFLDHMVKAAKINIINVNVRNAQTGDYYYNPYKIVNKTFTDTDSKWKVVNSKAKLEKNDTKSDIADKDLIDMVVYDHNGTSTQAGFAEYRLVVKKKANQVDDTTNKESEKSPKGVETTDQSKREISKATVVASVAKPAPAIQLSNAQVVILPQAQVQETQGLSSVKAFPNTGSDESLSATLAGLVLMTLAGFFGIKKHEKN</sequence>
<evidence type="ECO:0000256" key="4">
    <source>
        <dbReference type="ARBA" id="ARBA00023088"/>
    </source>
</evidence>
<organism evidence="8 9">
    <name type="scientific">Streptococcus vestibularis</name>
    <dbReference type="NCBI Taxonomy" id="1343"/>
    <lineage>
        <taxon>Bacteria</taxon>
        <taxon>Bacillati</taxon>
        <taxon>Bacillota</taxon>
        <taxon>Bacilli</taxon>
        <taxon>Lactobacillales</taxon>
        <taxon>Streptococcaceae</taxon>
        <taxon>Streptococcus</taxon>
    </lineage>
</organism>
<keyword evidence="6" id="KW-0812">Transmembrane</keyword>
<dbReference type="PROSITE" id="PS50847">
    <property type="entry name" value="GRAM_POS_ANCHORING"/>
    <property type="match status" value="1"/>
</dbReference>
<dbReference type="GeneID" id="97013372"/>
<dbReference type="Pfam" id="PF00746">
    <property type="entry name" value="Gram_pos_anchor"/>
    <property type="match status" value="1"/>
</dbReference>
<keyword evidence="3" id="KW-0732">Signal</keyword>
<evidence type="ECO:0000256" key="5">
    <source>
        <dbReference type="SAM" id="MobiDB-lite"/>
    </source>
</evidence>
<evidence type="ECO:0000313" key="8">
    <source>
        <dbReference type="EMBL" id="MDN5269785.1"/>
    </source>
</evidence>
<dbReference type="GO" id="GO:0016788">
    <property type="term" value="F:hydrolase activity, acting on ester bonds"/>
    <property type="evidence" value="ECO:0007669"/>
    <property type="project" value="InterPro"/>
</dbReference>
<dbReference type="InterPro" id="IPR006146">
    <property type="entry name" value="5'-Nucleotdase_CS"/>
</dbReference>
<evidence type="ECO:0000313" key="9">
    <source>
        <dbReference type="Proteomes" id="UP001172310"/>
    </source>
</evidence>
<dbReference type="PANTHER" id="PTHR11575:SF6">
    <property type="entry name" value="2',3'-CYCLIC-NUCLEOTIDE 2'-PHOSPHODIESTERASE_3'-NUCLEOTIDASE"/>
    <property type="match status" value="1"/>
</dbReference>
<dbReference type="RefSeq" id="WP_269148167.1">
    <property type="nucleotide sequence ID" value="NZ_JALDVO010000007.1"/>
</dbReference>
<dbReference type="GO" id="GO:0000166">
    <property type="term" value="F:nucleotide binding"/>
    <property type="evidence" value="ECO:0007669"/>
    <property type="project" value="InterPro"/>
</dbReference>
<dbReference type="EMBL" id="JAUJGC010000027">
    <property type="protein sequence ID" value="MDN5269785.1"/>
    <property type="molecule type" value="Genomic_DNA"/>
</dbReference>
<dbReference type="InterPro" id="IPR006179">
    <property type="entry name" value="5_nucleotidase/apyrase"/>
</dbReference>